<feature type="domain" description="D-serine dehydratase-like" evidence="3">
    <location>
        <begin position="261"/>
        <end position="351"/>
    </location>
</feature>
<dbReference type="Pfam" id="PF01168">
    <property type="entry name" value="Ala_racemase_N"/>
    <property type="match status" value="1"/>
</dbReference>
<dbReference type="InterPro" id="IPR001608">
    <property type="entry name" value="Ala_racemase_N"/>
</dbReference>
<dbReference type="InterPro" id="IPR029066">
    <property type="entry name" value="PLP-binding_barrel"/>
</dbReference>
<gene>
    <name evidence="4" type="ORF">SAMN02927921_01757</name>
</gene>
<evidence type="ECO:0000256" key="2">
    <source>
        <dbReference type="ARBA" id="ARBA00023239"/>
    </source>
</evidence>
<proteinExistence type="inferred from homology"/>
<sequence>MQADWYSVAGIDHIDSPGVVLYTDRMEHNLEEMIRMVGGDVRRLRPHLKTNKMPGVVKRMIGKGLSNFKTSTIAEAEMAAASGAGSVLIAHQLTGPKIARFSALSSRFPETSFYTIIDNEHTLRLWEQEAVRNRSNIAVYIDVNNGMNRSGIEPGPELELLARKVLQSGVLELKGLHVYDGHHRDADYERRKKKLEAGFSPLEATIHTLKKDCPQLEIISGGTPAFTTHALHKDRVCSPGTCVFWDWGYGEKLPEQKFKHAVLLVTRVISKPAKGLVTIDLGHKAVASENPVDQRIKFLNLDRYELLSQSEEHGVLRVDDPERLQIGDVLYGVPYHICPTINLYDEITVTEEGEKTEVWEITARKRRITV</sequence>
<dbReference type="Pfam" id="PF14031">
    <property type="entry name" value="D-ser_dehydrat"/>
    <property type="match status" value="1"/>
</dbReference>
<dbReference type="GO" id="GO:0008721">
    <property type="term" value="F:D-serine ammonia-lyase activity"/>
    <property type="evidence" value="ECO:0007669"/>
    <property type="project" value="TreeGrafter"/>
</dbReference>
<dbReference type="GO" id="GO:0036088">
    <property type="term" value="P:D-serine catabolic process"/>
    <property type="evidence" value="ECO:0007669"/>
    <property type="project" value="TreeGrafter"/>
</dbReference>
<comment type="similarity">
    <text evidence="1">Belongs to the DSD1 family.</text>
</comment>
<dbReference type="STRING" id="1150368.SAMN02927921_01757"/>
<dbReference type="AlphaFoldDB" id="A0A1K1PFY1"/>
<organism evidence="4 5">
    <name type="scientific">Sinomicrobium oceani</name>
    <dbReference type="NCBI Taxonomy" id="1150368"/>
    <lineage>
        <taxon>Bacteria</taxon>
        <taxon>Pseudomonadati</taxon>
        <taxon>Bacteroidota</taxon>
        <taxon>Flavobacteriia</taxon>
        <taxon>Flavobacteriales</taxon>
        <taxon>Flavobacteriaceae</taxon>
        <taxon>Sinomicrobium</taxon>
    </lineage>
</organism>
<dbReference type="PANTHER" id="PTHR28004">
    <property type="entry name" value="ZGC:162816-RELATED"/>
    <property type="match status" value="1"/>
</dbReference>
<dbReference type="InterPro" id="IPR042208">
    <property type="entry name" value="D-ser_dehydrat-like_sf"/>
</dbReference>
<dbReference type="SMART" id="SM01119">
    <property type="entry name" value="D-ser_dehydrat"/>
    <property type="match status" value="1"/>
</dbReference>
<dbReference type="Gene3D" id="3.20.20.10">
    <property type="entry name" value="Alanine racemase"/>
    <property type="match status" value="1"/>
</dbReference>
<dbReference type="InterPro" id="IPR051466">
    <property type="entry name" value="D-amino_acid_metab_enzyme"/>
</dbReference>
<evidence type="ECO:0000313" key="4">
    <source>
        <dbReference type="EMBL" id="SFW46511.1"/>
    </source>
</evidence>
<dbReference type="CDD" id="cd06821">
    <property type="entry name" value="PLPDE_III_D-TA"/>
    <property type="match status" value="1"/>
</dbReference>
<dbReference type="InterPro" id="IPR026956">
    <property type="entry name" value="D-ser_dehydrat-like_dom"/>
</dbReference>
<dbReference type="OrthoDB" id="9788869at2"/>
<dbReference type="PANTHER" id="PTHR28004:SF2">
    <property type="entry name" value="D-SERINE DEHYDRATASE"/>
    <property type="match status" value="1"/>
</dbReference>
<evidence type="ECO:0000313" key="5">
    <source>
        <dbReference type="Proteomes" id="UP000182248"/>
    </source>
</evidence>
<accession>A0A1K1PFY1</accession>
<keyword evidence="5" id="KW-1185">Reference proteome</keyword>
<reference evidence="4 5" key="1">
    <citation type="submission" date="2016-11" db="EMBL/GenBank/DDBJ databases">
        <authorList>
            <person name="Jaros S."/>
            <person name="Januszkiewicz K."/>
            <person name="Wedrychowicz H."/>
        </authorList>
    </citation>
    <scope>NUCLEOTIDE SEQUENCE [LARGE SCALE GENOMIC DNA]</scope>
    <source>
        <strain evidence="4 5">CGMCC 1.12145</strain>
    </source>
</reference>
<evidence type="ECO:0000259" key="3">
    <source>
        <dbReference type="SMART" id="SM01119"/>
    </source>
</evidence>
<dbReference type="RefSeq" id="WP_072316994.1">
    <property type="nucleotide sequence ID" value="NZ_FPJE01000008.1"/>
</dbReference>
<keyword evidence="2" id="KW-0456">Lyase</keyword>
<dbReference type="SUPFAM" id="SSF51419">
    <property type="entry name" value="PLP-binding barrel"/>
    <property type="match status" value="1"/>
</dbReference>
<dbReference type="Proteomes" id="UP000182248">
    <property type="component" value="Unassembled WGS sequence"/>
</dbReference>
<evidence type="ECO:0000256" key="1">
    <source>
        <dbReference type="ARBA" id="ARBA00005323"/>
    </source>
</evidence>
<name>A0A1K1PFY1_9FLAO</name>
<dbReference type="EMBL" id="FPJE01000008">
    <property type="protein sequence ID" value="SFW46511.1"/>
    <property type="molecule type" value="Genomic_DNA"/>
</dbReference>
<dbReference type="Gene3D" id="2.40.37.20">
    <property type="entry name" value="D-serine dehydratase-like domain"/>
    <property type="match status" value="1"/>
</dbReference>
<protein>
    <submittedName>
        <fullName evidence="4">D-serine deaminase, pyridoxal phosphate-dependent</fullName>
    </submittedName>
</protein>